<dbReference type="Proteomes" id="UP000678499">
    <property type="component" value="Unassembled WGS sequence"/>
</dbReference>
<gene>
    <name evidence="1" type="ORF">NMOB1V02_LOCUS2585</name>
</gene>
<protein>
    <submittedName>
        <fullName evidence="1">Uncharacterized protein</fullName>
    </submittedName>
</protein>
<dbReference type="OrthoDB" id="1875751at2759"/>
<accession>A0A7R9BIV7</accession>
<keyword evidence="2" id="KW-1185">Reference proteome</keyword>
<dbReference type="EMBL" id="CAJPEX010000298">
    <property type="protein sequence ID" value="CAG0914916.1"/>
    <property type="molecule type" value="Genomic_DNA"/>
</dbReference>
<dbReference type="AlphaFoldDB" id="A0A7R9BIV7"/>
<evidence type="ECO:0000313" key="2">
    <source>
        <dbReference type="Proteomes" id="UP000678499"/>
    </source>
</evidence>
<sequence>MLRDGGLEGDSVDDLGLGYVFAVINNYAGGGFGTPGSPAGRAFPSANSPGPNPTTIDIYSTGAPETIGYVQATSPQPASFSAIAVNRGPILTAAFTNGYH</sequence>
<reference evidence="1" key="1">
    <citation type="submission" date="2020-11" db="EMBL/GenBank/DDBJ databases">
        <authorList>
            <person name="Tran Van P."/>
        </authorList>
    </citation>
    <scope>NUCLEOTIDE SEQUENCE</scope>
</reference>
<dbReference type="EMBL" id="OA882335">
    <property type="protein sequence ID" value="CAD7274764.1"/>
    <property type="molecule type" value="Genomic_DNA"/>
</dbReference>
<evidence type="ECO:0000313" key="1">
    <source>
        <dbReference type="EMBL" id="CAD7274764.1"/>
    </source>
</evidence>
<organism evidence="1">
    <name type="scientific">Notodromas monacha</name>
    <dbReference type="NCBI Taxonomy" id="399045"/>
    <lineage>
        <taxon>Eukaryota</taxon>
        <taxon>Metazoa</taxon>
        <taxon>Ecdysozoa</taxon>
        <taxon>Arthropoda</taxon>
        <taxon>Crustacea</taxon>
        <taxon>Oligostraca</taxon>
        <taxon>Ostracoda</taxon>
        <taxon>Podocopa</taxon>
        <taxon>Podocopida</taxon>
        <taxon>Cypridocopina</taxon>
        <taxon>Cypridoidea</taxon>
        <taxon>Cyprididae</taxon>
        <taxon>Notodromas</taxon>
    </lineage>
</organism>
<proteinExistence type="predicted"/>
<name>A0A7R9BIV7_9CRUS</name>